<dbReference type="STRING" id="419479.SAMN04488563_5770"/>
<organism evidence="1 2">
    <name type="scientific">Jiangella alkaliphila</name>
    <dbReference type="NCBI Taxonomy" id="419479"/>
    <lineage>
        <taxon>Bacteria</taxon>
        <taxon>Bacillati</taxon>
        <taxon>Actinomycetota</taxon>
        <taxon>Actinomycetes</taxon>
        <taxon>Jiangellales</taxon>
        <taxon>Jiangellaceae</taxon>
        <taxon>Jiangella</taxon>
    </lineage>
</organism>
<name>A0A1H2LBQ8_9ACTN</name>
<gene>
    <name evidence="1" type="ORF">SAMN04488563_5770</name>
</gene>
<dbReference type="AlphaFoldDB" id="A0A1H2LBQ8"/>
<protein>
    <submittedName>
        <fullName evidence="1">Uncharacterized protein</fullName>
    </submittedName>
</protein>
<sequence>MKAVVLNCTLKLSPQPSNTGALAESPLPAP</sequence>
<accession>A0A1H2LBQ8</accession>
<evidence type="ECO:0000313" key="1">
    <source>
        <dbReference type="EMBL" id="SDU78359.1"/>
    </source>
</evidence>
<dbReference type="Proteomes" id="UP000182977">
    <property type="component" value="Chromosome I"/>
</dbReference>
<evidence type="ECO:0000313" key="2">
    <source>
        <dbReference type="Proteomes" id="UP000182977"/>
    </source>
</evidence>
<keyword evidence="2" id="KW-1185">Reference proteome</keyword>
<dbReference type="EMBL" id="LT629791">
    <property type="protein sequence ID" value="SDU78359.1"/>
    <property type="molecule type" value="Genomic_DNA"/>
</dbReference>
<reference evidence="2" key="1">
    <citation type="submission" date="2016-10" db="EMBL/GenBank/DDBJ databases">
        <authorList>
            <person name="Varghese N."/>
            <person name="Submissions S."/>
        </authorList>
    </citation>
    <scope>NUCLEOTIDE SEQUENCE [LARGE SCALE GENOMIC DNA]</scope>
    <source>
        <strain evidence="2">DSM 45079</strain>
    </source>
</reference>
<proteinExistence type="predicted"/>